<dbReference type="EMBL" id="CM055756">
    <property type="protein sequence ID" value="KAJ7989582.1"/>
    <property type="molecule type" value="Genomic_DNA"/>
</dbReference>
<protein>
    <submittedName>
        <fullName evidence="1">Uncharacterized protein</fullName>
    </submittedName>
</protein>
<keyword evidence="2" id="KW-1185">Reference proteome</keyword>
<accession>A0ACC2FE56</accession>
<organism evidence="1 2">
    <name type="scientific">Dallia pectoralis</name>
    <name type="common">Alaska blackfish</name>
    <dbReference type="NCBI Taxonomy" id="75939"/>
    <lineage>
        <taxon>Eukaryota</taxon>
        <taxon>Metazoa</taxon>
        <taxon>Chordata</taxon>
        <taxon>Craniata</taxon>
        <taxon>Vertebrata</taxon>
        <taxon>Euteleostomi</taxon>
        <taxon>Actinopterygii</taxon>
        <taxon>Neopterygii</taxon>
        <taxon>Teleostei</taxon>
        <taxon>Protacanthopterygii</taxon>
        <taxon>Esociformes</taxon>
        <taxon>Umbridae</taxon>
        <taxon>Dallia</taxon>
    </lineage>
</organism>
<evidence type="ECO:0000313" key="1">
    <source>
        <dbReference type="EMBL" id="KAJ7989582.1"/>
    </source>
</evidence>
<name>A0ACC2FE56_DALPE</name>
<sequence>MVTNVSLWPTTTVKCLDAFVWQYGLYSAQSGGFIPSVFCTRGEVACSCQLNPPSHQFFGLDYQAFITAIRSWDKVLS</sequence>
<gene>
    <name evidence="1" type="ORF">DPEC_G00306030</name>
</gene>
<proteinExistence type="predicted"/>
<dbReference type="Proteomes" id="UP001157502">
    <property type="component" value="Chromosome 29"/>
</dbReference>
<evidence type="ECO:0000313" key="2">
    <source>
        <dbReference type="Proteomes" id="UP001157502"/>
    </source>
</evidence>
<comment type="caution">
    <text evidence="1">The sequence shown here is derived from an EMBL/GenBank/DDBJ whole genome shotgun (WGS) entry which is preliminary data.</text>
</comment>
<reference evidence="1" key="1">
    <citation type="submission" date="2021-05" db="EMBL/GenBank/DDBJ databases">
        <authorList>
            <person name="Pan Q."/>
            <person name="Jouanno E."/>
            <person name="Zahm M."/>
            <person name="Klopp C."/>
            <person name="Cabau C."/>
            <person name="Louis A."/>
            <person name="Berthelot C."/>
            <person name="Parey E."/>
            <person name="Roest Crollius H."/>
            <person name="Montfort J."/>
            <person name="Robinson-Rechavi M."/>
            <person name="Bouchez O."/>
            <person name="Lampietro C."/>
            <person name="Lopez Roques C."/>
            <person name="Donnadieu C."/>
            <person name="Postlethwait J."/>
            <person name="Bobe J."/>
            <person name="Dillon D."/>
            <person name="Chandos A."/>
            <person name="von Hippel F."/>
            <person name="Guiguen Y."/>
        </authorList>
    </citation>
    <scope>NUCLEOTIDE SEQUENCE</scope>
    <source>
        <strain evidence="1">YG-Jan2019</strain>
    </source>
</reference>